<evidence type="ECO:0000313" key="1">
    <source>
        <dbReference type="EMBL" id="MBB3169076.1"/>
    </source>
</evidence>
<dbReference type="RefSeq" id="WP_183910568.1">
    <property type="nucleotide sequence ID" value="NZ_JACHXZ010000003.1"/>
</dbReference>
<evidence type="ECO:0000313" key="2">
    <source>
        <dbReference type="Proteomes" id="UP000559987"/>
    </source>
</evidence>
<organism evidence="1 2">
    <name type="scientific">Simiduia aestuariiviva</name>
    <dbReference type="NCBI Taxonomy" id="1510459"/>
    <lineage>
        <taxon>Bacteria</taxon>
        <taxon>Pseudomonadati</taxon>
        <taxon>Pseudomonadota</taxon>
        <taxon>Gammaproteobacteria</taxon>
        <taxon>Cellvibrionales</taxon>
        <taxon>Cellvibrionaceae</taxon>
        <taxon>Simiduia</taxon>
    </lineage>
</organism>
<dbReference type="Proteomes" id="UP000559987">
    <property type="component" value="Unassembled WGS sequence"/>
</dbReference>
<keyword evidence="2" id="KW-1185">Reference proteome</keyword>
<dbReference type="AlphaFoldDB" id="A0A839USZ6"/>
<gene>
    <name evidence="1" type="ORF">FHS30_002284</name>
</gene>
<proteinExistence type="predicted"/>
<comment type="caution">
    <text evidence="1">The sequence shown here is derived from an EMBL/GenBank/DDBJ whole genome shotgun (WGS) entry which is preliminary data.</text>
</comment>
<reference evidence="1 2" key="1">
    <citation type="submission" date="2020-08" db="EMBL/GenBank/DDBJ databases">
        <title>Genomic Encyclopedia of Type Strains, Phase III (KMG-III): the genomes of soil and plant-associated and newly described type strains.</title>
        <authorList>
            <person name="Whitman W."/>
        </authorList>
    </citation>
    <scope>NUCLEOTIDE SEQUENCE [LARGE SCALE GENOMIC DNA]</scope>
    <source>
        <strain evidence="1 2">CECT 8571</strain>
    </source>
</reference>
<protein>
    <submittedName>
        <fullName evidence="1">Uncharacterized protein</fullName>
    </submittedName>
</protein>
<accession>A0A839USZ6</accession>
<sequence>MDNNQKLTYLQLHYSDALFSGAADYRSCLSALAPLALKYPVLAYALFEHEVHLLVAGDAASAKNLMNSLLQALTGEADHPLLDQCEYRSLPAQQLLPQLLHVHQLAVTFGLVANADVYPWCSHAHYAHSQAISPWLASESVWRALNVGQHGRTRAYSAFLDKSQAPSQALAETIGAAHCTQRCNANTVIDQVLETYGVTLTQLQQTRMRRRRTELAGITAAICAYMGMYDVALPTLETTFGLPREDIDALARSASRNHSQYIVQTGNALGDYIMTGLPRSPYLNNSSDASLALEQRDPFNLTGLIGLAADERTDISPPLTER</sequence>
<name>A0A839USZ6_9GAMM</name>
<dbReference type="EMBL" id="JACHXZ010000003">
    <property type="protein sequence ID" value="MBB3169076.1"/>
    <property type="molecule type" value="Genomic_DNA"/>
</dbReference>